<dbReference type="Gene3D" id="3.30.780.10">
    <property type="entry name" value="SUI1-like domain"/>
    <property type="match status" value="1"/>
</dbReference>
<evidence type="ECO:0000313" key="8">
    <source>
        <dbReference type="Proteomes" id="UP001221757"/>
    </source>
</evidence>
<evidence type="ECO:0000313" key="7">
    <source>
        <dbReference type="EMBL" id="KAJ7702332.1"/>
    </source>
</evidence>
<reference evidence="7" key="1">
    <citation type="submission" date="2023-03" db="EMBL/GenBank/DDBJ databases">
        <title>Massive genome expansion in bonnet fungi (Mycena s.s.) driven by repeated elements and novel gene families across ecological guilds.</title>
        <authorList>
            <consortium name="Lawrence Berkeley National Laboratory"/>
            <person name="Harder C.B."/>
            <person name="Miyauchi S."/>
            <person name="Viragh M."/>
            <person name="Kuo A."/>
            <person name="Thoen E."/>
            <person name="Andreopoulos B."/>
            <person name="Lu D."/>
            <person name="Skrede I."/>
            <person name="Drula E."/>
            <person name="Henrissat B."/>
            <person name="Morin E."/>
            <person name="Kohler A."/>
            <person name="Barry K."/>
            <person name="LaButti K."/>
            <person name="Morin E."/>
            <person name="Salamov A."/>
            <person name="Lipzen A."/>
            <person name="Mereny Z."/>
            <person name="Hegedus B."/>
            <person name="Baldrian P."/>
            <person name="Stursova M."/>
            <person name="Weitz H."/>
            <person name="Taylor A."/>
            <person name="Grigoriev I.V."/>
            <person name="Nagy L.G."/>
            <person name="Martin F."/>
            <person name="Kauserud H."/>
        </authorList>
    </citation>
    <scope>NUCLEOTIDE SEQUENCE</scope>
    <source>
        <strain evidence="7">CBHHK067</strain>
    </source>
</reference>
<evidence type="ECO:0000256" key="5">
    <source>
        <dbReference type="ARBA" id="ARBA00023274"/>
    </source>
</evidence>
<dbReference type="AlphaFoldDB" id="A0AAD7E084"/>
<dbReference type="PANTHER" id="PTHR13477:SF0">
    <property type="entry name" value="LARGE RIBOSOMAL SUBUNIT PROTEIN ML49"/>
    <property type="match status" value="1"/>
</dbReference>
<dbReference type="GO" id="GO:0003735">
    <property type="term" value="F:structural constituent of ribosome"/>
    <property type="evidence" value="ECO:0007669"/>
    <property type="project" value="InterPro"/>
</dbReference>
<keyword evidence="8" id="KW-1185">Reference proteome</keyword>
<keyword evidence="3 7" id="KW-0689">Ribosomal protein</keyword>
<comment type="subcellular location">
    <subcellularLocation>
        <location evidence="1">Mitochondrion</location>
    </subcellularLocation>
</comment>
<dbReference type="Pfam" id="PF05046">
    <property type="entry name" value="Img2"/>
    <property type="match status" value="1"/>
</dbReference>
<dbReference type="EMBL" id="JARKIE010000015">
    <property type="protein sequence ID" value="KAJ7702332.1"/>
    <property type="molecule type" value="Genomic_DNA"/>
</dbReference>
<keyword evidence="4" id="KW-0496">Mitochondrion</keyword>
<dbReference type="GO" id="GO:0006412">
    <property type="term" value="P:translation"/>
    <property type="evidence" value="ECO:0007669"/>
    <property type="project" value="InterPro"/>
</dbReference>
<dbReference type="GO" id="GO:0005762">
    <property type="term" value="C:mitochondrial large ribosomal subunit"/>
    <property type="evidence" value="ECO:0007669"/>
    <property type="project" value="TreeGrafter"/>
</dbReference>
<keyword evidence="5" id="KW-0687">Ribonucleoprotein</keyword>
<comment type="similarity">
    <text evidence="2">Belongs to the mitochondrion-specific ribosomal protein mL49 family.</text>
</comment>
<proteinExistence type="inferred from homology"/>
<organism evidence="7 8">
    <name type="scientific">Mycena rosella</name>
    <name type="common">Pink bonnet</name>
    <name type="synonym">Agaricus rosellus</name>
    <dbReference type="NCBI Taxonomy" id="1033263"/>
    <lineage>
        <taxon>Eukaryota</taxon>
        <taxon>Fungi</taxon>
        <taxon>Dikarya</taxon>
        <taxon>Basidiomycota</taxon>
        <taxon>Agaricomycotina</taxon>
        <taxon>Agaricomycetes</taxon>
        <taxon>Agaricomycetidae</taxon>
        <taxon>Agaricales</taxon>
        <taxon>Marasmiineae</taxon>
        <taxon>Mycenaceae</taxon>
        <taxon>Mycena</taxon>
    </lineage>
</organism>
<evidence type="ECO:0000256" key="4">
    <source>
        <dbReference type="ARBA" id="ARBA00023128"/>
    </source>
</evidence>
<sequence>MRIPRIRPEYFVPRNAGHHLPVYTDFRSGGAQCFILIKNVQGHAPALAKDLSASLFDPADPVAAHMRIEQHSSRLVIKGARPEWKNRVVDWLRERGF</sequence>
<evidence type="ECO:0000256" key="6">
    <source>
        <dbReference type="ARBA" id="ARBA00035191"/>
    </source>
</evidence>
<gene>
    <name evidence="7" type="ORF">B0H17DRAFT_923466</name>
</gene>
<evidence type="ECO:0000256" key="1">
    <source>
        <dbReference type="ARBA" id="ARBA00004173"/>
    </source>
</evidence>
<comment type="caution">
    <text evidence="7">The sequence shown here is derived from an EMBL/GenBank/DDBJ whole genome shotgun (WGS) entry which is preliminary data.</text>
</comment>
<evidence type="ECO:0000256" key="2">
    <source>
        <dbReference type="ARBA" id="ARBA00005677"/>
    </source>
</evidence>
<protein>
    <recommendedName>
        <fullName evidence="6">Large ribosomal subunit protein mL49</fullName>
    </recommendedName>
</protein>
<name>A0AAD7E084_MYCRO</name>
<accession>A0AAD7E084</accession>
<dbReference type="Proteomes" id="UP001221757">
    <property type="component" value="Unassembled WGS sequence"/>
</dbReference>
<dbReference type="PANTHER" id="PTHR13477">
    <property type="entry name" value="MITOCHONDRIAL 39S RIBOSOMAL PROTEIN L49"/>
    <property type="match status" value="1"/>
</dbReference>
<dbReference type="InterPro" id="IPR007740">
    <property type="entry name" value="Ribosomal_mL49"/>
</dbReference>
<evidence type="ECO:0000256" key="3">
    <source>
        <dbReference type="ARBA" id="ARBA00022980"/>
    </source>
</evidence>